<keyword evidence="5 8" id="KW-1133">Transmembrane helix</keyword>
<keyword evidence="4 7" id="KW-0812">Transmembrane</keyword>
<dbReference type="AlphaFoldDB" id="A0A8F9XKI1"/>
<evidence type="ECO:0000256" key="1">
    <source>
        <dbReference type="ARBA" id="ARBA00004162"/>
    </source>
</evidence>
<keyword evidence="10" id="KW-1185">Reference proteome</keyword>
<keyword evidence="7" id="KW-0653">Protein transport</keyword>
<dbReference type="Gene3D" id="3.30.420.270">
    <property type="match status" value="1"/>
</dbReference>
<dbReference type="GO" id="GO:0005886">
    <property type="term" value="C:plasma membrane"/>
    <property type="evidence" value="ECO:0007669"/>
    <property type="project" value="UniProtKB-SubCell"/>
</dbReference>
<evidence type="ECO:0000256" key="5">
    <source>
        <dbReference type="ARBA" id="ARBA00022989"/>
    </source>
</evidence>
<evidence type="ECO:0000256" key="4">
    <source>
        <dbReference type="ARBA" id="ARBA00022692"/>
    </source>
</evidence>
<evidence type="ECO:0000313" key="9">
    <source>
        <dbReference type="EMBL" id="QYM79718.1"/>
    </source>
</evidence>
<evidence type="ECO:0000256" key="2">
    <source>
        <dbReference type="ARBA" id="ARBA00005811"/>
    </source>
</evidence>
<dbReference type="GO" id="GO:0022857">
    <property type="term" value="F:transmembrane transporter activity"/>
    <property type="evidence" value="ECO:0007669"/>
    <property type="project" value="InterPro"/>
</dbReference>
<dbReference type="KEGG" id="ole:K0B96_03605"/>
<comment type="similarity">
    <text evidence="2 7">Belongs to the ExbD/TolR family.</text>
</comment>
<comment type="subcellular location">
    <subcellularLocation>
        <location evidence="1">Cell membrane</location>
        <topology evidence="1">Single-pass membrane protein</topology>
    </subcellularLocation>
    <subcellularLocation>
        <location evidence="7">Cell membrane</location>
        <topology evidence="7">Single-pass type II membrane protein</topology>
    </subcellularLocation>
</comment>
<evidence type="ECO:0000256" key="3">
    <source>
        <dbReference type="ARBA" id="ARBA00022475"/>
    </source>
</evidence>
<dbReference type="GO" id="GO:0015031">
    <property type="term" value="P:protein transport"/>
    <property type="evidence" value="ECO:0007669"/>
    <property type="project" value="UniProtKB-KW"/>
</dbReference>
<dbReference type="InterPro" id="IPR003400">
    <property type="entry name" value="ExbD"/>
</dbReference>
<dbReference type="RefSeq" id="WP_220163943.1">
    <property type="nucleotide sequence ID" value="NZ_CP080507.1"/>
</dbReference>
<protein>
    <submittedName>
        <fullName evidence="9">Biopolymer transporter ExbD</fullName>
    </submittedName>
</protein>
<proteinExistence type="inferred from homology"/>
<evidence type="ECO:0000313" key="10">
    <source>
        <dbReference type="Proteomes" id="UP000825051"/>
    </source>
</evidence>
<gene>
    <name evidence="9" type="ORF">K0B96_03605</name>
</gene>
<dbReference type="Proteomes" id="UP000825051">
    <property type="component" value="Chromosome"/>
</dbReference>
<keyword evidence="6 8" id="KW-0472">Membrane</keyword>
<evidence type="ECO:0000256" key="8">
    <source>
        <dbReference type="SAM" id="Phobius"/>
    </source>
</evidence>
<name>A0A8F9XKI1_9BACT</name>
<evidence type="ECO:0000256" key="7">
    <source>
        <dbReference type="RuleBase" id="RU003879"/>
    </source>
</evidence>
<organism evidence="9 10">
    <name type="scientific">Horticoccus luteus</name>
    <dbReference type="NCBI Taxonomy" id="2862869"/>
    <lineage>
        <taxon>Bacteria</taxon>
        <taxon>Pseudomonadati</taxon>
        <taxon>Verrucomicrobiota</taxon>
        <taxon>Opitutia</taxon>
        <taxon>Opitutales</taxon>
        <taxon>Opitutaceae</taxon>
        <taxon>Horticoccus</taxon>
    </lineage>
</organism>
<keyword evidence="3" id="KW-1003">Cell membrane</keyword>
<reference evidence="9" key="1">
    <citation type="submission" date="2021-08" db="EMBL/GenBank/DDBJ databases">
        <title>Genome of a novel bacterium of the phylum Verrucomicrobia, Oleiharenicola sp. KSB-15.</title>
        <authorList>
            <person name="Chung J.-H."/>
            <person name="Ahn J.-H."/>
            <person name="Yoon Y."/>
            <person name="Kim D.-Y."/>
            <person name="An S.-H."/>
            <person name="Park I."/>
            <person name="Yeon J."/>
        </authorList>
    </citation>
    <scope>NUCLEOTIDE SEQUENCE</scope>
    <source>
        <strain evidence="9">KSB-15</strain>
    </source>
</reference>
<evidence type="ECO:0000256" key="6">
    <source>
        <dbReference type="ARBA" id="ARBA00023136"/>
    </source>
</evidence>
<accession>A0A8F9XKI1</accession>
<sequence length="150" mass="16089">MITRPLDLASRLRRPPRSFDVLFYVNVGLIVVFFILFGSRFVLAPGLGLEFRMPTMEGARAGAAATTHVISVPRSGLYFADGAMNAAQLRQWLEAQAKTVKQPVLLIRAAATVPLSDLTEVSALAHEAGFVKVIVGAQEAGGPENGGQRK</sequence>
<dbReference type="Pfam" id="PF02472">
    <property type="entry name" value="ExbD"/>
    <property type="match status" value="1"/>
</dbReference>
<keyword evidence="7" id="KW-0813">Transport</keyword>
<dbReference type="EMBL" id="CP080507">
    <property type="protein sequence ID" value="QYM79718.1"/>
    <property type="molecule type" value="Genomic_DNA"/>
</dbReference>
<feature type="transmembrane region" description="Helical" evidence="8">
    <location>
        <begin position="21"/>
        <end position="43"/>
    </location>
</feature>